<dbReference type="InterPro" id="IPR011006">
    <property type="entry name" value="CheY-like_superfamily"/>
</dbReference>
<sequence>MQIHLDTPDLMTRVRLESRWRSAGASVSSGQAPEQPDLVVVDLGSLGVEAVSTWRERYPDAKILAFGPHVEGAMLKAARQAGADEVVVRGKVADRVAAKLGGDRA</sequence>
<keyword evidence="2" id="KW-1185">Reference proteome</keyword>
<reference evidence="1 2" key="1">
    <citation type="submission" date="2015-04" db="EMBL/GenBank/DDBJ databases">
        <title>Complete Sequence for the Genome of the Thioalkalivibrio versutus D301.</title>
        <authorList>
            <person name="Mu T."/>
            <person name="Zhou J."/>
            <person name="Xu X."/>
        </authorList>
    </citation>
    <scope>NUCLEOTIDE SEQUENCE [LARGE SCALE GENOMIC DNA]</scope>
    <source>
        <strain evidence="1 2">D301</strain>
    </source>
</reference>
<dbReference type="OrthoDB" id="9180900at2"/>
<dbReference type="KEGG" id="tvr:TVD_13300"/>
<dbReference type="EMBL" id="CP011367">
    <property type="protein sequence ID" value="AKJ96275.1"/>
    <property type="molecule type" value="Genomic_DNA"/>
</dbReference>
<evidence type="ECO:0008006" key="3">
    <source>
        <dbReference type="Google" id="ProtNLM"/>
    </source>
</evidence>
<dbReference type="AlphaFoldDB" id="A0A0G3G4V5"/>
<organism evidence="1 2">
    <name type="scientific">Thioalkalivibrio versutus</name>
    <dbReference type="NCBI Taxonomy" id="106634"/>
    <lineage>
        <taxon>Bacteria</taxon>
        <taxon>Pseudomonadati</taxon>
        <taxon>Pseudomonadota</taxon>
        <taxon>Gammaproteobacteria</taxon>
        <taxon>Chromatiales</taxon>
        <taxon>Ectothiorhodospiraceae</taxon>
        <taxon>Thioalkalivibrio</taxon>
    </lineage>
</organism>
<dbReference type="Gene3D" id="3.40.50.2300">
    <property type="match status" value="1"/>
</dbReference>
<dbReference type="Proteomes" id="UP000064201">
    <property type="component" value="Chromosome"/>
</dbReference>
<accession>A0A0G3G4V5</accession>
<dbReference type="SUPFAM" id="SSF52172">
    <property type="entry name" value="CheY-like"/>
    <property type="match status" value="1"/>
</dbReference>
<name>A0A0G3G4V5_9GAMM</name>
<evidence type="ECO:0000313" key="2">
    <source>
        <dbReference type="Proteomes" id="UP000064201"/>
    </source>
</evidence>
<protein>
    <recommendedName>
        <fullName evidence="3">Response regulatory domain-containing protein</fullName>
    </recommendedName>
</protein>
<proteinExistence type="predicted"/>
<dbReference type="PATRIC" id="fig|106634.4.peg.2714"/>
<dbReference type="RefSeq" id="WP_047251820.1">
    <property type="nucleotide sequence ID" value="NZ_CP011367.1"/>
</dbReference>
<gene>
    <name evidence="1" type="ORF">TVD_13300</name>
</gene>
<evidence type="ECO:0000313" key="1">
    <source>
        <dbReference type="EMBL" id="AKJ96275.1"/>
    </source>
</evidence>